<keyword evidence="2" id="KW-1185">Reference proteome</keyword>
<evidence type="ECO:0000313" key="1">
    <source>
        <dbReference type="EMBL" id="KAJ9660204.1"/>
    </source>
</evidence>
<name>A0ACC3ADX9_9EURO</name>
<gene>
    <name evidence="1" type="ORF">H2198_002710</name>
</gene>
<dbReference type="Proteomes" id="UP001172386">
    <property type="component" value="Unassembled WGS sequence"/>
</dbReference>
<proteinExistence type="predicted"/>
<evidence type="ECO:0000313" key="2">
    <source>
        <dbReference type="Proteomes" id="UP001172386"/>
    </source>
</evidence>
<dbReference type="EMBL" id="JAPDRQ010000033">
    <property type="protein sequence ID" value="KAJ9660204.1"/>
    <property type="molecule type" value="Genomic_DNA"/>
</dbReference>
<comment type="caution">
    <text evidence="1">The sequence shown here is derived from an EMBL/GenBank/DDBJ whole genome shotgun (WGS) entry which is preliminary data.</text>
</comment>
<accession>A0ACC3ADX9</accession>
<protein>
    <submittedName>
        <fullName evidence="1">Uncharacterized protein</fullName>
    </submittedName>
</protein>
<reference evidence="1" key="1">
    <citation type="submission" date="2022-10" db="EMBL/GenBank/DDBJ databases">
        <title>Culturing micro-colonial fungi from biological soil crusts in the Mojave desert and describing Neophaeococcomyces mojavensis, and introducing the new genera and species Taxawa tesnikishii.</title>
        <authorList>
            <person name="Kurbessoian T."/>
            <person name="Stajich J.E."/>
        </authorList>
    </citation>
    <scope>NUCLEOTIDE SEQUENCE</scope>
    <source>
        <strain evidence="1">JES_112</strain>
    </source>
</reference>
<sequence>MELLDLPVEILQLVVERFYEPWNIHLRKLQVLDEGSWRLESGGMPPLDLLLTCRTLFTIAREAEKMSFGGTMYVDENTATMGLTCSTFMDLLEGTPRHEWLQERLRTISFVNPASNPALWRVRLFWPSYPNLKRIELDCRYQFHFAVHNVTSTSEFLSGTDGVLMKYMDFRKSFFLSCEKFFHIATSKGVSVNVIRAMGVREGKARCQAVVVSVDYVMDDMAKLNLDLATVKTVAAPITMWPHGIRTALESLQIN</sequence>
<organism evidence="1 2">
    <name type="scientific">Neophaeococcomyces mojaviensis</name>
    <dbReference type="NCBI Taxonomy" id="3383035"/>
    <lineage>
        <taxon>Eukaryota</taxon>
        <taxon>Fungi</taxon>
        <taxon>Dikarya</taxon>
        <taxon>Ascomycota</taxon>
        <taxon>Pezizomycotina</taxon>
        <taxon>Eurotiomycetes</taxon>
        <taxon>Chaetothyriomycetidae</taxon>
        <taxon>Chaetothyriales</taxon>
        <taxon>Chaetothyriales incertae sedis</taxon>
        <taxon>Neophaeococcomyces</taxon>
    </lineage>
</organism>